<gene>
    <name evidence="3" type="primary">phaJ_4</name>
    <name evidence="3" type="ORF">NCTC13229_06777</name>
</gene>
<dbReference type="AlphaFoldDB" id="A0AB38FP76"/>
<feature type="domain" description="MaoC-like" evidence="2">
    <location>
        <begin position="28"/>
        <end position="111"/>
    </location>
</feature>
<accession>A0AB38FP76</accession>
<dbReference type="Gene3D" id="3.10.129.10">
    <property type="entry name" value="Hotdog Thioesterase"/>
    <property type="match status" value="1"/>
</dbReference>
<comment type="caution">
    <text evidence="3">The sequence shown here is derived from an EMBL/GenBank/DDBJ whole genome shotgun (WGS) entry which is preliminary data.</text>
</comment>
<keyword evidence="3" id="KW-0456">Lyase</keyword>
<dbReference type="PANTHER" id="PTHR43437">
    <property type="entry name" value="HYDROXYACYL-THIOESTER DEHYDRATASE TYPE 2, MITOCHONDRIAL-RELATED"/>
    <property type="match status" value="1"/>
</dbReference>
<evidence type="ECO:0000259" key="2">
    <source>
        <dbReference type="Pfam" id="PF01575"/>
    </source>
</evidence>
<dbReference type="PANTHER" id="PTHR43437:SF3">
    <property type="entry name" value="HYDROXYACYL-THIOESTER DEHYDRATASE TYPE 2, MITOCHONDRIAL"/>
    <property type="match status" value="1"/>
</dbReference>
<dbReference type="GO" id="GO:0018812">
    <property type="term" value="F:3-hydroxyacyl-CoA dehydratase activity"/>
    <property type="evidence" value="ECO:0007669"/>
    <property type="project" value="UniProtKB-EC"/>
</dbReference>
<reference evidence="3 4" key="1">
    <citation type="submission" date="2018-06" db="EMBL/GenBank/DDBJ databases">
        <authorList>
            <consortium name="Pathogen Informatics"/>
            <person name="Doyle S."/>
        </authorList>
    </citation>
    <scope>NUCLEOTIDE SEQUENCE [LARGE SCALE GENOMIC DNA]</scope>
    <source>
        <strain evidence="3 4">NCTC13229</strain>
    </source>
</reference>
<protein>
    <submittedName>
        <fullName evidence="3">MaoC-like dehydratase</fullName>
        <ecNumber evidence="3">4.2.1.119</ecNumber>
    </submittedName>
</protein>
<dbReference type="InterPro" id="IPR029069">
    <property type="entry name" value="HotDog_dom_sf"/>
</dbReference>
<dbReference type="GO" id="GO:0019171">
    <property type="term" value="F:(3R)-hydroxyacyl-[acyl-carrier-protein] dehydratase activity"/>
    <property type="evidence" value="ECO:0007669"/>
    <property type="project" value="TreeGrafter"/>
</dbReference>
<sequence length="145" mass="15166">MTAEIVTIASLTVGDTATRRFVVDAGAVDAYADLSDDRNPIHVDAQYAASTPFGKRVAHGMLVAGYVQSALTSLVAPGGVSKSYTFELHAPTFVNSVVDATVTCVETDRRTGRAHFDLEITDVDTGTAVISGQAVVAFKKSASVD</sequence>
<dbReference type="InterPro" id="IPR002539">
    <property type="entry name" value="MaoC-like_dom"/>
</dbReference>
<organism evidence="3 4">
    <name type="scientific">Rhodococcus wratislaviensis</name>
    <name type="common">Tsukamurella wratislaviensis</name>
    <dbReference type="NCBI Taxonomy" id="44752"/>
    <lineage>
        <taxon>Bacteria</taxon>
        <taxon>Bacillati</taxon>
        <taxon>Actinomycetota</taxon>
        <taxon>Actinomycetes</taxon>
        <taxon>Mycobacteriales</taxon>
        <taxon>Nocardiaceae</taxon>
        <taxon>Rhodococcus</taxon>
    </lineage>
</organism>
<dbReference type="GO" id="GO:0006633">
    <property type="term" value="P:fatty acid biosynthetic process"/>
    <property type="evidence" value="ECO:0007669"/>
    <property type="project" value="TreeGrafter"/>
</dbReference>
<dbReference type="EC" id="4.2.1.119" evidence="3"/>
<evidence type="ECO:0000313" key="4">
    <source>
        <dbReference type="Proteomes" id="UP000251211"/>
    </source>
</evidence>
<dbReference type="Proteomes" id="UP000251211">
    <property type="component" value="Unassembled WGS sequence"/>
</dbReference>
<name>A0AB38FP76_RHOWR</name>
<evidence type="ECO:0000256" key="1">
    <source>
        <dbReference type="ARBA" id="ARBA00005254"/>
    </source>
</evidence>
<evidence type="ECO:0000313" key="3">
    <source>
        <dbReference type="EMBL" id="SPZ43242.1"/>
    </source>
</evidence>
<comment type="similarity">
    <text evidence="1">Belongs to the enoyl-CoA hydratase/isomerase family.</text>
</comment>
<dbReference type="SUPFAM" id="SSF54637">
    <property type="entry name" value="Thioesterase/thiol ester dehydrase-isomerase"/>
    <property type="match status" value="1"/>
</dbReference>
<dbReference type="EMBL" id="UAUI01000028">
    <property type="protein sequence ID" value="SPZ43242.1"/>
    <property type="molecule type" value="Genomic_DNA"/>
</dbReference>
<proteinExistence type="inferred from homology"/>
<dbReference type="InterPro" id="IPR050965">
    <property type="entry name" value="UPF0336/Enoyl-CoA_hydratase"/>
</dbReference>
<dbReference type="Pfam" id="PF01575">
    <property type="entry name" value="MaoC_dehydratas"/>
    <property type="match status" value="1"/>
</dbReference>